<dbReference type="PANTHER" id="PTHR10638:SF20">
    <property type="entry name" value="AMINE OXIDASE"/>
    <property type="match status" value="1"/>
</dbReference>
<feature type="active site" description="Schiff-base intermediate with substrate; via topaquinone" evidence="7">
    <location>
        <position position="502"/>
    </location>
</feature>
<keyword evidence="5 9" id="KW-0560">Oxidoreductase</keyword>
<dbReference type="AlphaFoldDB" id="A0AAN7BIL5"/>
<feature type="domain" description="Copper amine oxidase catalytic" evidence="11">
    <location>
        <begin position="347"/>
        <end position="748"/>
    </location>
</feature>
<dbReference type="FunFam" id="3.10.450.40:FF:000018">
    <property type="entry name" value="Amine oxidase"/>
    <property type="match status" value="1"/>
</dbReference>
<dbReference type="GO" id="GO:0008131">
    <property type="term" value="F:primary methylamine oxidase activity"/>
    <property type="evidence" value="ECO:0007669"/>
    <property type="project" value="InterPro"/>
</dbReference>
<evidence type="ECO:0000259" key="12">
    <source>
        <dbReference type="Pfam" id="PF09248"/>
    </source>
</evidence>
<dbReference type="FunFam" id="2.70.98.20:FF:000002">
    <property type="entry name" value="Amine oxidase"/>
    <property type="match status" value="1"/>
</dbReference>
<comment type="cofactor">
    <cofactor evidence="1">
        <name>Cu cation</name>
        <dbReference type="ChEBI" id="CHEBI:23378"/>
    </cofactor>
</comment>
<dbReference type="EC" id="1.4.3.-" evidence="9"/>
<reference evidence="13" key="2">
    <citation type="submission" date="2023-05" db="EMBL/GenBank/DDBJ databases">
        <authorList>
            <consortium name="Lawrence Berkeley National Laboratory"/>
            <person name="Steindorff A."/>
            <person name="Hensen N."/>
            <person name="Bonometti L."/>
            <person name="Westerberg I."/>
            <person name="Brannstrom I.O."/>
            <person name="Guillou S."/>
            <person name="Cros-Aarteil S."/>
            <person name="Calhoun S."/>
            <person name="Haridas S."/>
            <person name="Kuo A."/>
            <person name="Mondo S."/>
            <person name="Pangilinan J."/>
            <person name="Riley R."/>
            <person name="Labutti K."/>
            <person name="Andreopoulos B."/>
            <person name="Lipzen A."/>
            <person name="Chen C."/>
            <person name="Yanf M."/>
            <person name="Daum C."/>
            <person name="Ng V."/>
            <person name="Clum A."/>
            <person name="Ohm R."/>
            <person name="Martin F."/>
            <person name="Silar P."/>
            <person name="Natvig D."/>
            <person name="Lalanne C."/>
            <person name="Gautier V."/>
            <person name="Ament-Velasquez S.L."/>
            <person name="Kruys A."/>
            <person name="Hutchinson M.I."/>
            <person name="Powell A.J."/>
            <person name="Barry K."/>
            <person name="Miller A.N."/>
            <person name="Grigoriev I.V."/>
            <person name="Debuchy R."/>
            <person name="Gladieux P."/>
            <person name="Thoren M.H."/>
            <person name="Johannesson H."/>
        </authorList>
    </citation>
    <scope>NUCLEOTIDE SEQUENCE</scope>
    <source>
        <strain evidence="13">CBS 990.96</strain>
    </source>
</reference>
<evidence type="ECO:0000256" key="1">
    <source>
        <dbReference type="ARBA" id="ARBA00001935"/>
    </source>
</evidence>
<feature type="signal peptide" evidence="10">
    <location>
        <begin position="1"/>
        <end position="28"/>
    </location>
</feature>
<accession>A0AAN7BIL5</accession>
<gene>
    <name evidence="13" type="ORF">QBC38DRAFT_424445</name>
</gene>
<dbReference type="InterPro" id="IPR036460">
    <property type="entry name" value="Cu_amine_oxidase_C_sf"/>
</dbReference>
<dbReference type="PRINTS" id="PR00766">
    <property type="entry name" value="CUDAOXIDASE"/>
</dbReference>
<dbReference type="PANTHER" id="PTHR10638">
    <property type="entry name" value="COPPER AMINE OXIDASE"/>
    <property type="match status" value="1"/>
</dbReference>
<feature type="active site" description="Proton acceptor" evidence="7">
    <location>
        <position position="421"/>
    </location>
</feature>
<dbReference type="Gene3D" id="3.10.450.40">
    <property type="match status" value="2"/>
</dbReference>
<evidence type="ECO:0000256" key="8">
    <source>
        <dbReference type="PIRSR" id="PIRSR600269-51"/>
    </source>
</evidence>
<dbReference type="GO" id="GO:0048038">
    <property type="term" value="F:quinone binding"/>
    <property type="evidence" value="ECO:0007669"/>
    <property type="project" value="InterPro"/>
</dbReference>
<organism evidence="13 14">
    <name type="scientific">Podospora fimiseda</name>
    <dbReference type="NCBI Taxonomy" id="252190"/>
    <lineage>
        <taxon>Eukaryota</taxon>
        <taxon>Fungi</taxon>
        <taxon>Dikarya</taxon>
        <taxon>Ascomycota</taxon>
        <taxon>Pezizomycotina</taxon>
        <taxon>Sordariomycetes</taxon>
        <taxon>Sordariomycetidae</taxon>
        <taxon>Sordariales</taxon>
        <taxon>Podosporaceae</taxon>
        <taxon>Podospora</taxon>
    </lineage>
</organism>
<evidence type="ECO:0000313" key="14">
    <source>
        <dbReference type="Proteomes" id="UP001301958"/>
    </source>
</evidence>
<dbReference type="GO" id="GO:0005886">
    <property type="term" value="C:plasma membrane"/>
    <property type="evidence" value="ECO:0007669"/>
    <property type="project" value="TreeGrafter"/>
</dbReference>
<comment type="caution">
    <text evidence="13">The sequence shown here is derived from an EMBL/GenBank/DDBJ whole genome shotgun (WGS) entry which is preliminary data.</text>
</comment>
<dbReference type="InterPro" id="IPR000269">
    <property type="entry name" value="Cu_amine_oxidase"/>
</dbReference>
<keyword evidence="10" id="KW-0732">Signal</keyword>
<evidence type="ECO:0000256" key="4">
    <source>
        <dbReference type="ARBA" id="ARBA00022772"/>
    </source>
</evidence>
<name>A0AAN7BIL5_9PEZI</name>
<reference evidence="13" key="1">
    <citation type="journal article" date="2023" name="Mol. Phylogenet. Evol.">
        <title>Genome-scale phylogeny and comparative genomics of the fungal order Sordariales.</title>
        <authorList>
            <person name="Hensen N."/>
            <person name="Bonometti L."/>
            <person name="Westerberg I."/>
            <person name="Brannstrom I.O."/>
            <person name="Guillou S."/>
            <person name="Cros-Aarteil S."/>
            <person name="Calhoun S."/>
            <person name="Haridas S."/>
            <person name="Kuo A."/>
            <person name="Mondo S."/>
            <person name="Pangilinan J."/>
            <person name="Riley R."/>
            <person name="LaButti K."/>
            <person name="Andreopoulos B."/>
            <person name="Lipzen A."/>
            <person name="Chen C."/>
            <person name="Yan M."/>
            <person name="Daum C."/>
            <person name="Ng V."/>
            <person name="Clum A."/>
            <person name="Steindorff A."/>
            <person name="Ohm R.A."/>
            <person name="Martin F."/>
            <person name="Silar P."/>
            <person name="Natvig D.O."/>
            <person name="Lalanne C."/>
            <person name="Gautier V."/>
            <person name="Ament-Velasquez S.L."/>
            <person name="Kruys A."/>
            <person name="Hutchinson M.I."/>
            <person name="Powell A.J."/>
            <person name="Barry K."/>
            <person name="Miller A.N."/>
            <person name="Grigoriev I.V."/>
            <person name="Debuchy R."/>
            <person name="Gladieux P."/>
            <person name="Hiltunen Thoren M."/>
            <person name="Johannesson H."/>
        </authorList>
    </citation>
    <scope>NUCLEOTIDE SEQUENCE</scope>
    <source>
        <strain evidence="13">CBS 990.96</strain>
    </source>
</reference>
<evidence type="ECO:0000256" key="10">
    <source>
        <dbReference type="SAM" id="SignalP"/>
    </source>
</evidence>
<evidence type="ECO:0000256" key="2">
    <source>
        <dbReference type="ARBA" id="ARBA00007983"/>
    </source>
</evidence>
<evidence type="ECO:0000256" key="9">
    <source>
        <dbReference type="RuleBase" id="RU000672"/>
    </source>
</evidence>
<dbReference type="InterPro" id="IPR016182">
    <property type="entry name" value="Cu_amine_oxidase_N-reg"/>
</dbReference>
<dbReference type="GO" id="GO:0005507">
    <property type="term" value="F:copper ion binding"/>
    <property type="evidence" value="ECO:0007669"/>
    <property type="project" value="InterPro"/>
</dbReference>
<dbReference type="SUPFAM" id="SSF49998">
    <property type="entry name" value="Amine oxidase catalytic domain"/>
    <property type="match status" value="1"/>
</dbReference>
<evidence type="ECO:0000256" key="6">
    <source>
        <dbReference type="ARBA" id="ARBA00023008"/>
    </source>
</evidence>
<dbReference type="GO" id="GO:0009308">
    <property type="term" value="P:amine metabolic process"/>
    <property type="evidence" value="ECO:0007669"/>
    <property type="project" value="UniProtKB-UniRule"/>
</dbReference>
<dbReference type="SUPFAM" id="SSF54416">
    <property type="entry name" value="Amine oxidase N-terminal region"/>
    <property type="match status" value="2"/>
</dbReference>
<keyword evidence="4 7" id="KW-0801">TPQ</keyword>
<dbReference type="Gene3D" id="2.70.98.20">
    <property type="entry name" value="Copper amine oxidase, catalytic domain"/>
    <property type="match status" value="1"/>
</dbReference>
<dbReference type="InterPro" id="IPR015328">
    <property type="entry name" value="DUF1965"/>
</dbReference>
<evidence type="ECO:0000313" key="13">
    <source>
        <dbReference type="EMBL" id="KAK4223960.1"/>
    </source>
</evidence>
<protein>
    <recommendedName>
        <fullName evidence="9">Amine oxidase</fullName>
        <ecNumber evidence="9">1.4.3.-</ecNumber>
    </recommendedName>
</protein>
<evidence type="ECO:0000256" key="7">
    <source>
        <dbReference type="PIRSR" id="PIRSR600269-50"/>
    </source>
</evidence>
<sequence length="828" mass="93222">MGLFDILSPRAVASCILILSSLAQDVAAIPSAKSPWVRNAYAKKKMTDHVKRAVYGTHVTRSEPELCADSVATSIKAPKSNPWKHLADYETAAVVEWMFQQPDLNLTTSDEAGSWDNTIQLVEAMWPNKTDALAYIDGTAQPPVKYAHVVLNNRATEDAHYADIIVGPLPVDNATTKWEPLTFPWTKQNGGKVRNLDADTDILYGQWLFKIGAEIADITKDLWNATAMGMENDTLAIWGIDPLWQDDGKIIRWDTFWRTASGEIAGDGGTLMPLGLYFSSDVTGRDPSKWKIEGWLYNSIFYETTEAFKEAYWSEGFVKLPPNDEGLWTGTDHKGDVPARDTAHPPTMVAPAGNRFGVDHEEQYVEWMDFTFYIGFTRDVGMTLYDIRYKGQRLIYELGLQEALAHYAGNDPMNSGTAYLDTFYGFGPFAFELVKGYDCPAHAHYLNSTFYVSETSHTHVDSICLFEYVSDFPIQRHTTTDYVSVTKNTYFVVRYVSTVGNYDYTFTYSFFLDGSIAVEVRASGYIQSAYFANNEDYGYKIHDALSGSMHDHVLNFKADFDVLGTNNSVQFVSMVPVSKSYPWSKGKVRNTMAIERSFLENEDQGRFNWAPNSATQVIVVNEEEKNKYGEYRGYRVLPYTGAAHLTVKNSTNLANSCNWAGYDVQVSVRKDTEYKSAHPWNSQDVHDPPIDFDKYFDGENLRGEDLVLWLNLGMHHIPHSGDLPNTVMTTAHSGIQFMPSNYFEGDESRKTVNQVRINYADGHATNVVTFGQFDMKAAAKSEEGTCSKTCKLDFTPADPAHEKYMGDIVVRKFPFDPNNPYFETIGIS</sequence>
<evidence type="ECO:0000259" key="11">
    <source>
        <dbReference type="Pfam" id="PF01179"/>
    </source>
</evidence>
<dbReference type="Pfam" id="PF01179">
    <property type="entry name" value="Cu_amine_oxid"/>
    <property type="match status" value="1"/>
</dbReference>
<dbReference type="InterPro" id="IPR015798">
    <property type="entry name" value="Cu_amine_oxidase_C"/>
</dbReference>
<dbReference type="Proteomes" id="UP001301958">
    <property type="component" value="Unassembled WGS sequence"/>
</dbReference>
<feature type="modified residue" description="2',4',5'-topaquinone" evidence="8">
    <location>
        <position position="502"/>
    </location>
</feature>
<keyword evidence="14" id="KW-1185">Reference proteome</keyword>
<comment type="PTM">
    <text evidence="8 9">Topaquinone (TPQ) is generated by copper-dependent autoxidation of a specific tyrosyl residue.</text>
</comment>
<feature type="domain" description="DUF1965" evidence="12">
    <location>
        <begin position="270"/>
        <end position="336"/>
    </location>
</feature>
<keyword evidence="6 9" id="KW-0186">Copper</keyword>
<comment type="similarity">
    <text evidence="2 9">Belongs to the copper/topaquinone oxidase family.</text>
</comment>
<feature type="chain" id="PRO_5042904715" description="Amine oxidase" evidence="10">
    <location>
        <begin position="29"/>
        <end position="828"/>
    </location>
</feature>
<comment type="cofactor">
    <cofactor evidence="9">
        <name>Cu cation</name>
        <dbReference type="ChEBI" id="CHEBI:23378"/>
    </cofactor>
    <text evidence="9">Contains 1 topaquinone per subunit.</text>
</comment>
<dbReference type="EMBL" id="MU865408">
    <property type="protein sequence ID" value="KAK4223960.1"/>
    <property type="molecule type" value="Genomic_DNA"/>
</dbReference>
<keyword evidence="3 9" id="KW-0479">Metal-binding</keyword>
<evidence type="ECO:0000256" key="3">
    <source>
        <dbReference type="ARBA" id="ARBA00022723"/>
    </source>
</evidence>
<dbReference type="FunFam" id="3.10.450.40:FF:000028">
    <property type="entry name" value="Amine oxidase"/>
    <property type="match status" value="1"/>
</dbReference>
<proteinExistence type="inferred from homology"/>
<evidence type="ECO:0000256" key="5">
    <source>
        <dbReference type="ARBA" id="ARBA00023002"/>
    </source>
</evidence>
<dbReference type="Pfam" id="PF09248">
    <property type="entry name" value="DUF1965"/>
    <property type="match status" value="1"/>
</dbReference>